<gene>
    <name evidence="2" type="ORF">METZ01_LOCUS380301</name>
</gene>
<reference evidence="2" key="1">
    <citation type="submission" date="2018-05" db="EMBL/GenBank/DDBJ databases">
        <authorList>
            <person name="Lanie J.A."/>
            <person name="Ng W.-L."/>
            <person name="Kazmierczak K.M."/>
            <person name="Andrzejewski T.M."/>
            <person name="Davidsen T.M."/>
            <person name="Wayne K.J."/>
            <person name="Tettelin H."/>
            <person name="Glass J.I."/>
            <person name="Rusch D."/>
            <person name="Podicherti R."/>
            <person name="Tsui H.-C.T."/>
            <person name="Winkler M.E."/>
        </authorList>
    </citation>
    <scope>NUCLEOTIDE SEQUENCE</scope>
</reference>
<dbReference type="GO" id="GO:0016747">
    <property type="term" value="F:acyltransferase activity, transferring groups other than amino-acyl groups"/>
    <property type="evidence" value="ECO:0007669"/>
    <property type="project" value="InterPro"/>
</dbReference>
<dbReference type="InterPro" id="IPR000182">
    <property type="entry name" value="GNAT_dom"/>
</dbReference>
<sequence>MKIRPAVLSDDQSIASFNQAMALETEAKHLPDKVILAGVRRQLADPSLGFYLFAEDAGKALGCLGITFEWSDWRCGLFWWIQSVYVDPKHRSRGVFSNLY</sequence>
<name>A0A382U0G1_9ZZZZ</name>
<dbReference type="CDD" id="cd04301">
    <property type="entry name" value="NAT_SF"/>
    <property type="match status" value="1"/>
</dbReference>
<dbReference type="PROSITE" id="PS51186">
    <property type="entry name" value="GNAT"/>
    <property type="match status" value="1"/>
</dbReference>
<protein>
    <recommendedName>
        <fullName evidence="1">N-acetyltransferase domain-containing protein</fullName>
    </recommendedName>
</protein>
<proteinExistence type="predicted"/>
<feature type="domain" description="N-acetyltransferase" evidence="1">
    <location>
        <begin position="1"/>
        <end position="100"/>
    </location>
</feature>
<dbReference type="InterPro" id="IPR016181">
    <property type="entry name" value="Acyl_CoA_acyltransferase"/>
</dbReference>
<dbReference type="Pfam" id="PF00583">
    <property type="entry name" value="Acetyltransf_1"/>
    <property type="match status" value="1"/>
</dbReference>
<dbReference type="SUPFAM" id="SSF55729">
    <property type="entry name" value="Acyl-CoA N-acyltransferases (Nat)"/>
    <property type="match status" value="1"/>
</dbReference>
<organism evidence="2">
    <name type="scientific">marine metagenome</name>
    <dbReference type="NCBI Taxonomy" id="408172"/>
    <lineage>
        <taxon>unclassified sequences</taxon>
        <taxon>metagenomes</taxon>
        <taxon>ecological metagenomes</taxon>
    </lineage>
</organism>
<evidence type="ECO:0000313" key="2">
    <source>
        <dbReference type="EMBL" id="SVD27447.1"/>
    </source>
</evidence>
<accession>A0A382U0G1</accession>
<dbReference type="Gene3D" id="3.40.630.30">
    <property type="match status" value="1"/>
</dbReference>
<dbReference type="AlphaFoldDB" id="A0A382U0G1"/>
<evidence type="ECO:0000259" key="1">
    <source>
        <dbReference type="PROSITE" id="PS51186"/>
    </source>
</evidence>
<feature type="non-terminal residue" evidence="2">
    <location>
        <position position="100"/>
    </location>
</feature>
<dbReference type="EMBL" id="UINC01140352">
    <property type="protein sequence ID" value="SVD27447.1"/>
    <property type="molecule type" value="Genomic_DNA"/>
</dbReference>